<evidence type="ECO:0000313" key="5">
    <source>
        <dbReference type="Proteomes" id="UP000436006"/>
    </source>
</evidence>
<dbReference type="Proteomes" id="UP000436006">
    <property type="component" value="Unassembled WGS sequence"/>
</dbReference>
<dbReference type="SUPFAM" id="SSF52799">
    <property type="entry name" value="(Phosphotyrosine protein) phosphatases II"/>
    <property type="match status" value="1"/>
</dbReference>
<dbReference type="EMBL" id="WPIN01000002">
    <property type="protein sequence ID" value="MVM29226.1"/>
    <property type="molecule type" value="Genomic_DNA"/>
</dbReference>
<evidence type="ECO:0000256" key="2">
    <source>
        <dbReference type="SAM" id="SignalP"/>
    </source>
</evidence>
<comment type="similarity">
    <text evidence="1">Belongs to the protein-tyrosine phosphatase family.</text>
</comment>
<dbReference type="InterPro" id="IPR016130">
    <property type="entry name" value="Tyr_Pase_AS"/>
</dbReference>
<sequence>MKKLTLLLSIFVTSVSFGQSNDTLVYNSKRAVTLEGASNFRDLGGYPTQDGHHVKWGHLYRSADISKLTDADLTVLSQRHIATVCDLRGPDEVKTSPDRLPAGATWYNMPAGSENTRAATAALQGARPTNRDSMMIAFYGRTDHLKAKYKPMFDQLLALDGNKALLFHCTAGKDRTGVGAALILSALGVDRSIILKDYAATNEYWKGNREQVVQSMTKQGMDEKAVKSMLAANPAYLQSAFDAIDRQYGSMDKFLTQEMELTPAKLAQLRNKYVQ</sequence>
<dbReference type="GO" id="GO:0004721">
    <property type="term" value="F:phosphoprotein phosphatase activity"/>
    <property type="evidence" value="ECO:0007669"/>
    <property type="project" value="InterPro"/>
</dbReference>
<keyword evidence="2" id="KW-0732">Signal</keyword>
<dbReference type="InterPro" id="IPR029021">
    <property type="entry name" value="Prot-tyrosine_phosphatase-like"/>
</dbReference>
<dbReference type="PANTHER" id="PTHR31126">
    <property type="entry name" value="TYROSINE-PROTEIN PHOSPHATASE"/>
    <property type="match status" value="1"/>
</dbReference>
<gene>
    <name evidence="4" type="ORF">GO755_04215</name>
</gene>
<proteinExistence type="inferred from homology"/>
<reference evidence="4 5" key="1">
    <citation type="submission" date="2019-12" db="EMBL/GenBank/DDBJ databases">
        <title>Spirosoma sp. HMF4905 genome sequencing and assembly.</title>
        <authorList>
            <person name="Kang H."/>
            <person name="Cha I."/>
            <person name="Kim H."/>
            <person name="Joh K."/>
        </authorList>
    </citation>
    <scope>NUCLEOTIDE SEQUENCE [LARGE SCALE GENOMIC DNA]</scope>
    <source>
        <strain evidence="4 5">HMF4905</strain>
    </source>
</reference>
<dbReference type="PROSITE" id="PS50056">
    <property type="entry name" value="TYR_PHOSPHATASE_2"/>
    <property type="match status" value="1"/>
</dbReference>
<comment type="caution">
    <text evidence="4">The sequence shown here is derived from an EMBL/GenBank/DDBJ whole genome shotgun (WGS) entry which is preliminary data.</text>
</comment>
<dbReference type="InterPro" id="IPR026893">
    <property type="entry name" value="Tyr/Ser_Pase_IphP-type"/>
</dbReference>
<dbReference type="PANTHER" id="PTHR31126:SF1">
    <property type="entry name" value="TYROSINE SPECIFIC PROTEIN PHOSPHATASES DOMAIN-CONTAINING PROTEIN"/>
    <property type="match status" value="1"/>
</dbReference>
<dbReference type="PROSITE" id="PS00383">
    <property type="entry name" value="TYR_PHOSPHATASE_1"/>
    <property type="match status" value="1"/>
</dbReference>
<evidence type="ECO:0000313" key="4">
    <source>
        <dbReference type="EMBL" id="MVM29226.1"/>
    </source>
</evidence>
<name>A0A7K1S6F9_9BACT</name>
<dbReference type="RefSeq" id="WP_157583414.1">
    <property type="nucleotide sequence ID" value="NZ_WPIN01000002.1"/>
</dbReference>
<feature type="domain" description="Tyrosine specific protein phosphatases" evidence="3">
    <location>
        <begin position="143"/>
        <end position="220"/>
    </location>
</feature>
<feature type="signal peptide" evidence="2">
    <location>
        <begin position="1"/>
        <end position="18"/>
    </location>
</feature>
<dbReference type="AlphaFoldDB" id="A0A7K1S6F9"/>
<accession>A0A7K1S6F9</accession>
<dbReference type="Gene3D" id="3.90.190.10">
    <property type="entry name" value="Protein tyrosine phosphatase superfamily"/>
    <property type="match status" value="1"/>
</dbReference>
<organism evidence="4 5">
    <name type="scientific">Spirosoma arboris</name>
    <dbReference type="NCBI Taxonomy" id="2682092"/>
    <lineage>
        <taxon>Bacteria</taxon>
        <taxon>Pseudomonadati</taxon>
        <taxon>Bacteroidota</taxon>
        <taxon>Cytophagia</taxon>
        <taxon>Cytophagales</taxon>
        <taxon>Cytophagaceae</taxon>
        <taxon>Spirosoma</taxon>
    </lineage>
</organism>
<dbReference type="Pfam" id="PF13350">
    <property type="entry name" value="Y_phosphatase3"/>
    <property type="match status" value="1"/>
</dbReference>
<dbReference type="InterPro" id="IPR000387">
    <property type="entry name" value="Tyr_Pase_dom"/>
</dbReference>
<evidence type="ECO:0000256" key="1">
    <source>
        <dbReference type="ARBA" id="ARBA00009580"/>
    </source>
</evidence>
<evidence type="ECO:0000259" key="3">
    <source>
        <dbReference type="PROSITE" id="PS50056"/>
    </source>
</evidence>
<protein>
    <submittedName>
        <fullName evidence="4">Protein-tyrosine-phosphatase</fullName>
    </submittedName>
</protein>
<keyword evidence="5" id="KW-1185">Reference proteome</keyword>
<feature type="chain" id="PRO_5029503041" evidence="2">
    <location>
        <begin position="19"/>
        <end position="275"/>
    </location>
</feature>